<dbReference type="Pfam" id="PF08423">
    <property type="entry name" value="Rad51"/>
    <property type="match status" value="1"/>
</dbReference>
<dbReference type="FunFam" id="1.10.150.20:FF:000126">
    <property type="entry name" value="DNA repair protein RAD51 homolog"/>
    <property type="match status" value="1"/>
</dbReference>
<evidence type="ECO:0000313" key="11">
    <source>
        <dbReference type="EMBL" id="CAI2373200.1"/>
    </source>
</evidence>
<keyword evidence="4 6" id="KW-0067">ATP-binding</keyword>
<dbReference type="InterPro" id="IPR020588">
    <property type="entry name" value="RecA_ATP-bd"/>
</dbReference>
<feature type="domain" description="RecA family profile 1" evidence="9">
    <location>
        <begin position="125"/>
        <end position="296"/>
    </location>
</feature>
<dbReference type="GO" id="GO:0042148">
    <property type="term" value="P:DNA strand invasion"/>
    <property type="evidence" value="ECO:0007669"/>
    <property type="project" value="TreeGrafter"/>
</dbReference>
<evidence type="ECO:0000256" key="7">
    <source>
        <dbReference type="RuleBase" id="RU364139"/>
    </source>
</evidence>
<keyword evidence="13" id="KW-1185">Reference proteome</keyword>
<comment type="function">
    <text evidence="7">Binds to single and double-stranded DNA and exhibits DNA-dependent ATPase activity. Underwinds duplex DNA.</text>
</comment>
<evidence type="ECO:0000259" key="9">
    <source>
        <dbReference type="PROSITE" id="PS50162"/>
    </source>
</evidence>
<keyword evidence="5 7" id="KW-0539">Nucleus</keyword>
<dbReference type="GO" id="GO:0003697">
    <property type="term" value="F:single-stranded DNA binding"/>
    <property type="evidence" value="ECO:0007669"/>
    <property type="project" value="InterPro"/>
</dbReference>
<dbReference type="GO" id="GO:0006312">
    <property type="term" value="P:mitotic recombination"/>
    <property type="evidence" value="ECO:0007669"/>
    <property type="project" value="TreeGrafter"/>
</dbReference>
<evidence type="ECO:0000313" key="13">
    <source>
        <dbReference type="Proteomes" id="UP001295684"/>
    </source>
</evidence>
<evidence type="ECO:0000256" key="1">
    <source>
        <dbReference type="ARBA" id="ARBA00004123"/>
    </source>
</evidence>
<dbReference type="Gene3D" id="3.40.50.300">
    <property type="entry name" value="P-loop containing nucleotide triphosphate hydrolases"/>
    <property type="match status" value="1"/>
</dbReference>
<dbReference type="Gene3D" id="1.10.150.20">
    <property type="entry name" value="5' to 3' exonuclease, C-terminal subdomain"/>
    <property type="match status" value="1"/>
</dbReference>
<keyword evidence="7" id="KW-0227">DNA damage</keyword>
<comment type="similarity">
    <text evidence="2 7">Belongs to the RecA family. RAD51 subfamily.</text>
</comment>
<organism evidence="12 13">
    <name type="scientific">Euplotes crassus</name>
    <dbReference type="NCBI Taxonomy" id="5936"/>
    <lineage>
        <taxon>Eukaryota</taxon>
        <taxon>Sar</taxon>
        <taxon>Alveolata</taxon>
        <taxon>Ciliophora</taxon>
        <taxon>Intramacronucleata</taxon>
        <taxon>Spirotrichea</taxon>
        <taxon>Hypotrichia</taxon>
        <taxon>Euplotida</taxon>
        <taxon>Euplotidae</taxon>
        <taxon>Moneuplotes</taxon>
    </lineage>
</organism>
<keyword evidence="7" id="KW-0234">DNA repair</keyword>
<dbReference type="CDD" id="cd19513">
    <property type="entry name" value="Rad51"/>
    <property type="match status" value="1"/>
</dbReference>
<dbReference type="InterPro" id="IPR016467">
    <property type="entry name" value="DNA_recomb/repair_RecA-like"/>
</dbReference>
<dbReference type="InterPro" id="IPR010995">
    <property type="entry name" value="DNA_repair_Rad51/TF_NusA_a-hlx"/>
</dbReference>
<keyword evidence="7" id="KW-0238">DNA-binding</keyword>
<dbReference type="GO" id="GO:0005524">
    <property type="term" value="F:ATP binding"/>
    <property type="evidence" value="ECO:0007669"/>
    <property type="project" value="UniProtKB-KW"/>
</dbReference>
<dbReference type="SMART" id="SM00382">
    <property type="entry name" value="AAA"/>
    <property type="match status" value="1"/>
</dbReference>
<dbReference type="GO" id="GO:1990426">
    <property type="term" value="P:mitotic recombination-dependent replication fork processing"/>
    <property type="evidence" value="ECO:0007669"/>
    <property type="project" value="InterPro"/>
</dbReference>
<evidence type="ECO:0000256" key="4">
    <source>
        <dbReference type="ARBA" id="ARBA00022840"/>
    </source>
</evidence>
<evidence type="ECO:0000313" key="12">
    <source>
        <dbReference type="EMBL" id="CAI2373201.1"/>
    </source>
</evidence>
<dbReference type="EMBL" id="CAMPGE010014533">
    <property type="protein sequence ID" value="CAI2373201.1"/>
    <property type="molecule type" value="Genomic_DNA"/>
</dbReference>
<evidence type="ECO:0000256" key="3">
    <source>
        <dbReference type="ARBA" id="ARBA00022741"/>
    </source>
</evidence>
<dbReference type="PIRSF" id="PIRSF005856">
    <property type="entry name" value="Rad51"/>
    <property type="match status" value="1"/>
</dbReference>
<evidence type="ECO:0000259" key="10">
    <source>
        <dbReference type="PROSITE" id="PS50163"/>
    </source>
</evidence>
<proteinExistence type="inferred from homology"/>
<sequence length="365" mass="40897">MEQRERSKSKGRKKKSKKQKEEQKEEQKSIQEEQSQEKHQEEEDEMDGPLPVENLVEKGIGQADIKKLKDAGFNTVESILFTPLKNLISIKGLSENKIEKIMTACQSLRECGFQNAFQYFQKRKEIVFIRTGSKNLDELLGGGMESGSITELFGEFRTGKTQLCSTLCVTSQLAVEDGGGQGMVMYIDTEGTFRPERVADIAKAYEMDEQQVLNNIAYARAYTTDQQNTLLRQAAALMIENKFSCLIVDSATALYRTDYSGRGELSSRQMHLAKFLRMLQRIADEFGVAVVITNQVVANVDGASMFGGDNKKPIGGHIMAHACQTRLYLRKGRAEQRICKIYDSPSLPEGEATFAITEDGIKDPE</sequence>
<evidence type="ECO:0000256" key="6">
    <source>
        <dbReference type="RuleBase" id="RU003422"/>
    </source>
</evidence>
<accession>A0AAD1XI91</accession>
<gene>
    <name evidence="11" type="ORF">ECRASSUSDP1_LOCUS14540</name>
    <name evidence="12" type="ORF">ECRASSUSDP1_LOCUS14541</name>
</gene>
<evidence type="ECO:0000256" key="8">
    <source>
        <dbReference type="SAM" id="MobiDB-lite"/>
    </source>
</evidence>
<dbReference type="PANTHER" id="PTHR22942">
    <property type="entry name" value="RECA/RAD51/RADA DNA STRAND-PAIRING FAMILY MEMBER"/>
    <property type="match status" value="1"/>
</dbReference>
<dbReference type="NCBIfam" id="NF003301">
    <property type="entry name" value="PRK04301.1"/>
    <property type="match status" value="1"/>
</dbReference>
<feature type="compositionally biased region" description="Basic and acidic residues" evidence="8">
    <location>
        <begin position="19"/>
        <end position="41"/>
    </location>
</feature>
<dbReference type="GO" id="GO:0140664">
    <property type="term" value="F:ATP-dependent DNA damage sensor activity"/>
    <property type="evidence" value="ECO:0007669"/>
    <property type="project" value="InterPro"/>
</dbReference>
<dbReference type="InterPro" id="IPR003593">
    <property type="entry name" value="AAA+_ATPase"/>
</dbReference>
<feature type="region of interest" description="Disordered" evidence="8">
    <location>
        <begin position="1"/>
        <end position="50"/>
    </location>
</feature>
<dbReference type="GO" id="GO:0070192">
    <property type="term" value="P:chromosome organization involved in meiotic cell cycle"/>
    <property type="evidence" value="ECO:0007669"/>
    <property type="project" value="TreeGrafter"/>
</dbReference>
<comment type="caution">
    <text evidence="12">The sequence shown here is derived from an EMBL/GenBank/DDBJ whole genome shotgun (WGS) entry which is preliminary data.</text>
</comment>
<dbReference type="InterPro" id="IPR027417">
    <property type="entry name" value="P-loop_NTPase"/>
</dbReference>
<dbReference type="InterPro" id="IPR011941">
    <property type="entry name" value="DNA_recomb/repair_Rad51"/>
</dbReference>
<dbReference type="Proteomes" id="UP001295684">
    <property type="component" value="Unassembled WGS sequence"/>
</dbReference>
<dbReference type="FunFam" id="3.40.50.300:FF:000092">
    <property type="entry name" value="DNA repair protein Rad51 homolog"/>
    <property type="match status" value="1"/>
</dbReference>
<dbReference type="PROSITE" id="PS50163">
    <property type="entry name" value="RECA_3"/>
    <property type="match status" value="1"/>
</dbReference>
<dbReference type="SUPFAM" id="SSF47794">
    <property type="entry name" value="Rad51 N-terminal domain-like"/>
    <property type="match status" value="1"/>
</dbReference>
<dbReference type="AlphaFoldDB" id="A0AAD1XI91"/>
<dbReference type="GO" id="GO:0000794">
    <property type="term" value="C:condensed nuclear chromosome"/>
    <property type="evidence" value="ECO:0007669"/>
    <property type="project" value="TreeGrafter"/>
</dbReference>
<evidence type="ECO:0000256" key="2">
    <source>
        <dbReference type="ARBA" id="ARBA00007095"/>
    </source>
</evidence>
<dbReference type="InterPro" id="IPR013632">
    <property type="entry name" value="Rad51_C"/>
</dbReference>
<dbReference type="GO" id="GO:0007131">
    <property type="term" value="P:reciprocal meiotic recombination"/>
    <property type="evidence" value="ECO:0007669"/>
    <property type="project" value="TreeGrafter"/>
</dbReference>
<comment type="subcellular location">
    <subcellularLocation>
        <location evidence="1 7">Nucleus</location>
    </subcellularLocation>
</comment>
<reference evidence="12" key="1">
    <citation type="submission" date="2023-07" db="EMBL/GenBank/DDBJ databases">
        <authorList>
            <consortium name="AG Swart"/>
            <person name="Singh M."/>
            <person name="Singh A."/>
            <person name="Seah K."/>
            <person name="Emmerich C."/>
        </authorList>
    </citation>
    <scope>NUCLEOTIDE SEQUENCE</scope>
    <source>
        <strain evidence="12">DP1</strain>
    </source>
</reference>
<dbReference type="GO" id="GO:0000730">
    <property type="term" value="P:DNA recombinase assembly"/>
    <property type="evidence" value="ECO:0007669"/>
    <property type="project" value="TreeGrafter"/>
</dbReference>
<dbReference type="NCBIfam" id="TIGR02239">
    <property type="entry name" value="recomb_RAD51"/>
    <property type="match status" value="1"/>
</dbReference>
<dbReference type="GO" id="GO:0000150">
    <property type="term" value="F:DNA strand exchange activity"/>
    <property type="evidence" value="ECO:0007669"/>
    <property type="project" value="InterPro"/>
</dbReference>
<evidence type="ECO:0000256" key="5">
    <source>
        <dbReference type="ARBA" id="ARBA00023242"/>
    </source>
</evidence>
<keyword evidence="7" id="KW-0233">DNA recombination</keyword>
<dbReference type="InterPro" id="IPR020587">
    <property type="entry name" value="RecA_monomer-monomer_interface"/>
</dbReference>
<dbReference type="SUPFAM" id="SSF52540">
    <property type="entry name" value="P-loop containing nucleoside triphosphate hydrolases"/>
    <property type="match status" value="1"/>
</dbReference>
<dbReference type="PANTHER" id="PTHR22942:SF39">
    <property type="entry name" value="DNA REPAIR PROTEIN RAD51 HOMOLOG 1"/>
    <property type="match status" value="1"/>
</dbReference>
<dbReference type="GO" id="GO:0003690">
    <property type="term" value="F:double-stranded DNA binding"/>
    <property type="evidence" value="ECO:0007669"/>
    <property type="project" value="InterPro"/>
</dbReference>
<name>A0AAD1XI91_EUPCR</name>
<dbReference type="PROSITE" id="PS50162">
    <property type="entry name" value="RECA_2"/>
    <property type="match status" value="1"/>
</dbReference>
<feature type="domain" description="RecA family profile 2" evidence="10">
    <location>
        <begin position="303"/>
        <end position="365"/>
    </location>
</feature>
<dbReference type="EMBL" id="CAMPGE010014532">
    <property type="protein sequence ID" value="CAI2373200.1"/>
    <property type="molecule type" value="Genomic_DNA"/>
</dbReference>
<keyword evidence="3 6" id="KW-0547">Nucleotide-binding</keyword>
<feature type="compositionally biased region" description="Basic residues" evidence="8">
    <location>
        <begin position="9"/>
        <end position="18"/>
    </location>
</feature>
<protein>
    <recommendedName>
        <fullName evidence="7">DNA repair protein RAD51 homolog</fullName>
    </recommendedName>
</protein>